<keyword evidence="4" id="KW-1185">Reference proteome</keyword>
<dbReference type="PANTHER" id="PTHR43352:SF1">
    <property type="entry name" value="ANTHRANILATE--COA LIGASE"/>
    <property type="match status" value="1"/>
</dbReference>
<proteinExistence type="predicted"/>
<protein>
    <recommendedName>
        <fullName evidence="2">AMP-binding enzyme C-terminal domain-containing protein</fullName>
    </recommendedName>
</protein>
<accession>A0ABQ2G2J4</accession>
<evidence type="ECO:0000256" key="1">
    <source>
        <dbReference type="ARBA" id="ARBA00022598"/>
    </source>
</evidence>
<evidence type="ECO:0000259" key="2">
    <source>
        <dbReference type="Pfam" id="PF13193"/>
    </source>
</evidence>
<reference evidence="4" key="1">
    <citation type="journal article" date="2019" name="Int. J. Syst. Evol. Microbiol.">
        <title>The Global Catalogue of Microorganisms (GCM) 10K type strain sequencing project: providing services to taxonomists for standard genome sequencing and annotation.</title>
        <authorList>
            <consortium name="The Broad Institute Genomics Platform"/>
            <consortium name="The Broad Institute Genome Sequencing Center for Infectious Disease"/>
            <person name="Wu L."/>
            <person name="Ma J."/>
        </authorList>
    </citation>
    <scope>NUCLEOTIDE SEQUENCE [LARGE SCALE GENOMIC DNA]</scope>
    <source>
        <strain evidence="4">JCM 15442</strain>
    </source>
</reference>
<dbReference type="RefSeq" id="WP_188969081.1">
    <property type="nucleotide sequence ID" value="NZ_BMOL01000002.1"/>
</dbReference>
<dbReference type="EMBL" id="BMOL01000002">
    <property type="protein sequence ID" value="GGL71478.1"/>
    <property type="molecule type" value="Genomic_DNA"/>
</dbReference>
<evidence type="ECO:0000313" key="3">
    <source>
        <dbReference type="EMBL" id="GGL71478.1"/>
    </source>
</evidence>
<evidence type="ECO:0000313" key="4">
    <source>
        <dbReference type="Proteomes" id="UP000639973"/>
    </source>
</evidence>
<dbReference type="InterPro" id="IPR045851">
    <property type="entry name" value="AMP-bd_C_sf"/>
</dbReference>
<gene>
    <name evidence="3" type="ORF">GCM10010840_06980</name>
</gene>
<name>A0ABQ2G2J4_9DEIO</name>
<keyword evidence="1" id="KW-0436">Ligase</keyword>
<organism evidence="3 4">
    <name type="scientific">Deinococcus aerolatus</name>
    <dbReference type="NCBI Taxonomy" id="522487"/>
    <lineage>
        <taxon>Bacteria</taxon>
        <taxon>Thermotogati</taxon>
        <taxon>Deinococcota</taxon>
        <taxon>Deinococci</taxon>
        <taxon>Deinococcales</taxon>
        <taxon>Deinococcaceae</taxon>
        <taxon>Deinococcus</taxon>
    </lineage>
</organism>
<dbReference type="InterPro" id="IPR025110">
    <property type="entry name" value="AMP-bd_C"/>
</dbReference>
<dbReference type="Gene3D" id="3.30.300.30">
    <property type="match status" value="1"/>
</dbReference>
<dbReference type="Pfam" id="PF13193">
    <property type="entry name" value="AMP-binding_C"/>
    <property type="match status" value="1"/>
</dbReference>
<feature type="domain" description="AMP-binding enzyme C-terminal" evidence="2">
    <location>
        <begin position="42"/>
        <end position="116"/>
    </location>
</feature>
<dbReference type="Proteomes" id="UP000639973">
    <property type="component" value="Unassembled WGS sequence"/>
</dbReference>
<sequence length="139" mass="14890">MFANGHDTGDLASQDAAGRLTLNGRADGLLICGGENVFPASLEERIAALEAVAECAVVGVPCAEFGTGIHAFIVLNPGHVPDPEQLRRELNALLPRMFRPQNITLLDALPRSPAGKLLRSRLAREAEPEKGLAAERFLR</sequence>
<comment type="caution">
    <text evidence="3">The sequence shown here is derived from an EMBL/GenBank/DDBJ whole genome shotgun (WGS) entry which is preliminary data.</text>
</comment>
<dbReference type="PANTHER" id="PTHR43352">
    <property type="entry name" value="ACETYL-COA SYNTHETASE"/>
    <property type="match status" value="1"/>
</dbReference>
<dbReference type="SUPFAM" id="SSF56801">
    <property type="entry name" value="Acetyl-CoA synthetase-like"/>
    <property type="match status" value="1"/>
</dbReference>